<evidence type="ECO:0000256" key="1">
    <source>
        <dbReference type="ARBA" id="ARBA00004751"/>
    </source>
</evidence>
<proteinExistence type="inferred from homology"/>
<dbReference type="InterPro" id="IPR036969">
    <property type="entry name" value="Citrate_synthase_sf"/>
</dbReference>
<name>A0ABX5KPK8_9BURK</name>
<sequence length="285" mass="30124">MPTTNPATAAPAAPDLAALCADYWSTSIIDIHPGSIKVRGYPIQELIGNVSFPQMIWLMLRGELPGDDEATLLEAALVASVDHGPHAPSIAISRMATSCGLPINGAMASALNALDDVHGGAGQQAVELYADIAARIVAGSTLEAAVEAGVDEFIAVHGKYLPGFGHRFHPVDPRAGRLLALVDARVASGTIKGRYAAIARGIEALLKKRKDRPVPMNIDGVTAVIYAELGFAPELARGVFCLARAVGILAHAWEQRGRGERNKGPMPRQIAYAYTGAQERHLDES</sequence>
<dbReference type="EC" id="2.3.3.16" evidence="3"/>
<dbReference type="NCBIfam" id="NF004864">
    <property type="entry name" value="PRK06224.1-1"/>
    <property type="match status" value="1"/>
</dbReference>
<protein>
    <recommendedName>
        <fullName evidence="3">citrate synthase (unknown stereospecificity)</fullName>
        <ecNumber evidence="3">2.3.3.16</ecNumber>
    </recommendedName>
</protein>
<dbReference type="InterPro" id="IPR016142">
    <property type="entry name" value="Citrate_synth-like_lrg_a-sub"/>
</dbReference>
<dbReference type="InterPro" id="IPR016143">
    <property type="entry name" value="Citrate_synth-like_sm_a-sub"/>
</dbReference>
<dbReference type="Proteomes" id="UP000245712">
    <property type="component" value="Unassembled WGS sequence"/>
</dbReference>
<dbReference type="CDD" id="cd06100">
    <property type="entry name" value="CCL_ACL-C"/>
    <property type="match status" value="1"/>
</dbReference>
<dbReference type="Gene3D" id="1.10.580.10">
    <property type="entry name" value="Citrate Synthase, domain 1"/>
    <property type="match status" value="1"/>
</dbReference>
<gene>
    <name evidence="5" type="ORF">C7402_1075</name>
</gene>
<reference evidence="5 6" key="1">
    <citation type="submission" date="2018-05" db="EMBL/GenBank/DDBJ databases">
        <title>Genomic Encyclopedia of Type Strains, Phase IV (KMG-V): Genome sequencing to study the core and pangenomes of soil and plant-associated prokaryotes.</title>
        <authorList>
            <person name="Whitman W."/>
        </authorList>
    </citation>
    <scope>NUCLEOTIDE SEQUENCE [LARGE SCALE GENOMIC DNA]</scope>
    <source>
        <strain evidence="5 6">SCZa-39</strain>
    </source>
</reference>
<keyword evidence="4" id="KW-0808">Transferase</keyword>
<comment type="caution">
    <text evidence="5">The sequence shown here is derived from an EMBL/GenBank/DDBJ whole genome shotgun (WGS) entry which is preliminary data.</text>
</comment>
<evidence type="ECO:0000313" key="6">
    <source>
        <dbReference type="Proteomes" id="UP000245712"/>
    </source>
</evidence>
<evidence type="ECO:0000256" key="4">
    <source>
        <dbReference type="ARBA" id="ARBA00022679"/>
    </source>
</evidence>
<dbReference type="RefSeq" id="WP_116611256.1">
    <property type="nucleotide sequence ID" value="NZ_QEOB01000007.1"/>
</dbReference>
<evidence type="ECO:0000256" key="2">
    <source>
        <dbReference type="ARBA" id="ARBA00010566"/>
    </source>
</evidence>
<dbReference type="PANTHER" id="PTHR11739:SF4">
    <property type="entry name" value="CITRATE SYNTHASE, PEROXISOMAL"/>
    <property type="match status" value="1"/>
</dbReference>
<dbReference type="SUPFAM" id="SSF48256">
    <property type="entry name" value="Citrate synthase"/>
    <property type="match status" value="1"/>
</dbReference>
<dbReference type="PANTHER" id="PTHR11739">
    <property type="entry name" value="CITRATE SYNTHASE"/>
    <property type="match status" value="1"/>
</dbReference>
<comment type="similarity">
    <text evidence="2">Belongs to the citrate synthase family.</text>
</comment>
<dbReference type="EMBL" id="QEOB01000007">
    <property type="protein sequence ID" value="PVX83099.1"/>
    <property type="molecule type" value="Genomic_DNA"/>
</dbReference>
<organism evidence="5 6">
    <name type="scientific">Paraburkholderia unamae</name>
    <dbReference type="NCBI Taxonomy" id="219649"/>
    <lineage>
        <taxon>Bacteria</taxon>
        <taxon>Pseudomonadati</taxon>
        <taxon>Pseudomonadota</taxon>
        <taxon>Betaproteobacteria</taxon>
        <taxon>Burkholderiales</taxon>
        <taxon>Burkholderiaceae</taxon>
        <taxon>Paraburkholderia</taxon>
    </lineage>
</organism>
<dbReference type="Pfam" id="PF00285">
    <property type="entry name" value="Citrate_synt"/>
    <property type="match status" value="1"/>
</dbReference>
<dbReference type="Gene3D" id="1.10.230.10">
    <property type="entry name" value="Cytochrome P450-Terp, domain 2"/>
    <property type="match status" value="1"/>
</dbReference>
<evidence type="ECO:0000256" key="3">
    <source>
        <dbReference type="ARBA" id="ARBA00012972"/>
    </source>
</evidence>
<comment type="pathway">
    <text evidence="1">Carbohydrate metabolism; tricarboxylic acid cycle; isocitrate from oxaloacetate: step 1/2.</text>
</comment>
<keyword evidence="6" id="KW-1185">Reference proteome</keyword>
<evidence type="ECO:0000313" key="5">
    <source>
        <dbReference type="EMBL" id="PVX83099.1"/>
    </source>
</evidence>
<accession>A0ABX5KPK8</accession>
<dbReference type="InterPro" id="IPR002020">
    <property type="entry name" value="Citrate_synthase"/>
</dbReference>